<evidence type="ECO:0000313" key="3">
    <source>
        <dbReference type="Proteomes" id="UP000029435"/>
    </source>
</evidence>
<feature type="transmembrane region" description="Helical" evidence="1">
    <location>
        <begin position="53"/>
        <end position="73"/>
    </location>
</feature>
<proteinExistence type="predicted"/>
<dbReference type="RefSeq" id="WP_039312703.1">
    <property type="nucleotide sequence ID" value="NZ_JQOD01000001.1"/>
</dbReference>
<protein>
    <submittedName>
        <fullName evidence="2">Membrane protein</fullName>
    </submittedName>
</protein>
<evidence type="ECO:0000313" key="2">
    <source>
        <dbReference type="EMBL" id="KGA35995.1"/>
    </source>
</evidence>
<dbReference type="EMBL" id="JQOD01000001">
    <property type="protein sequence ID" value="KGA35995.1"/>
    <property type="molecule type" value="Genomic_DNA"/>
</dbReference>
<keyword evidence="1" id="KW-1133">Transmembrane helix</keyword>
<organism evidence="2 3">
    <name type="scientific">Pectobacterium brasiliense</name>
    <dbReference type="NCBI Taxonomy" id="180957"/>
    <lineage>
        <taxon>Bacteria</taxon>
        <taxon>Pseudomonadati</taxon>
        <taxon>Pseudomonadota</taxon>
        <taxon>Gammaproteobacteria</taxon>
        <taxon>Enterobacterales</taxon>
        <taxon>Pectobacteriaceae</taxon>
        <taxon>Pectobacterium</taxon>
    </lineage>
</organism>
<feature type="transmembrane region" description="Helical" evidence="1">
    <location>
        <begin position="12"/>
        <end position="33"/>
    </location>
</feature>
<gene>
    <name evidence="2" type="ORF">KU74_05850</name>
</gene>
<reference evidence="2 3" key="1">
    <citation type="submission" date="2014-08" db="EMBL/GenBank/DDBJ databases">
        <title>Genome sequences of NCPPB Pectobacterium isolates.</title>
        <authorList>
            <person name="Glover R.H."/>
            <person name="Sapp M."/>
            <person name="Elphinstone J."/>
        </authorList>
    </citation>
    <scope>NUCLEOTIDE SEQUENCE [LARGE SCALE GENOMIC DNA]</scope>
    <source>
        <strain evidence="2 3">LMG 21372</strain>
    </source>
</reference>
<keyword evidence="1" id="KW-0472">Membrane</keyword>
<dbReference type="Proteomes" id="UP000029435">
    <property type="component" value="Unassembled WGS sequence"/>
</dbReference>
<comment type="caution">
    <text evidence="2">The sequence shown here is derived from an EMBL/GenBank/DDBJ whole genome shotgun (WGS) entry which is preliminary data.</text>
</comment>
<dbReference type="OrthoDB" id="6884671at2"/>
<feature type="transmembrane region" description="Helical" evidence="1">
    <location>
        <begin position="85"/>
        <end position="109"/>
    </location>
</feature>
<accession>A0A0M2F6J7</accession>
<dbReference type="AlphaFoldDB" id="A0A0M2F6J7"/>
<name>A0A0M2F6J7_9GAMM</name>
<sequence length="192" mass="22439">MHRLYKKAITYLLSKDFLVTLLVLSIMLSIFWYMLWASQLSRRTILIDTLPDFTIYLTFGIVLGLIFAGRAIYSRSVKNKLKHMLEMFLGGFVLGFLSIVNIFDVYVYLFPDEVISYTSDYKIVFPGPSTGKSSRCEAGIWVKDVHTGQFKQLCTNREMLFKKRRQGMDELWINARVNKLGTYIVDYQFTYK</sequence>
<keyword evidence="1" id="KW-0812">Transmembrane</keyword>
<evidence type="ECO:0000256" key="1">
    <source>
        <dbReference type="SAM" id="Phobius"/>
    </source>
</evidence>